<feature type="domain" description="Phorbol-ester/DAG-type" evidence="26">
    <location>
        <begin position="131"/>
        <end position="181"/>
    </location>
</feature>
<dbReference type="CDD" id="cd01239">
    <property type="entry name" value="PH_PKD"/>
    <property type="match status" value="1"/>
</dbReference>
<dbReference type="GO" id="GO:0007200">
    <property type="term" value="P:phospholipase C-activating G protein-coupled receptor signaling pathway"/>
    <property type="evidence" value="ECO:0007669"/>
    <property type="project" value="TreeGrafter"/>
</dbReference>
<keyword evidence="7" id="KW-0723">Serine/threonine-protein kinase</keyword>
<dbReference type="InterPro" id="IPR011993">
    <property type="entry name" value="PH-like_dom_sf"/>
</dbReference>
<feature type="domain" description="PH" evidence="24">
    <location>
        <begin position="375"/>
        <end position="494"/>
    </location>
</feature>
<accession>A0A670IKF5</accession>
<dbReference type="SUPFAM" id="SSF56112">
    <property type="entry name" value="Protein kinase-like (PK-like)"/>
    <property type="match status" value="1"/>
</dbReference>
<keyword evidence="14" id="KW-0418">Kinase</keyword>
<evidence type="ECO:0000256" key="22">
    <source>
        <dbReference type="PROSITE-ProRule" id="PRU10141"/>
    </source>
</evidence>
<dbReference type="PROSITE" id="PS00479">
    <property type="entry name" value="ZF_DAG_PE_1"/>
    <property type="match status" value="1"/>
</dbReference>
<evidence type="ECO:0000256" key="15">
    <source>
        <dbReference type="ARBA" id="ARBA00022833"/>
    </source>
</evidence>
<dbReference type="GO" id="GO:0005829">
    <property type="term" value="C:cytosol"/>
    <property type="evidence" value="ECO:0007669"/>
    <property type="project" value="TreeGrafter"/>
</dbReference>
<feature type="active site" description="Proton acceptor" evidence="20">
    <location>
        <position position="605"/>
    </location>
</feature>
<evidence type="ECO:0000256" key="13">
    <source>
        <dbReference type="ARBA" id="ARBA00022771"/>
    </source>
</evidence>
<evidence type="ECO:0000256" key="12">
    <source>
        <dbReference type="ARBA" id="ARBA00022741"/>
    </source>
</evidence>
<evidence type="ECO:0000259" key="24">
    <source>
        <dbReference type="PROSITE" id="PS50003"/>
    </source>
</evidence>
<reference evidence="27 28" key="1">
    <citation type="journal article" date="2019" name="Proc. Natl. Acad. Sci. U.S.A.">
        <title>Regulatory changes in pterin and carotenoid genes underlie balanced color polymorphisms in the wall lizard.</title>
        <authorList>
            <person name="Andrade P."/>
            <person name="Pinho C."/>
            <person name="Perez I de Lanuza G."/>
            <person name="Afonso S."/>
            <person name="Brejcha J."/>
            <person name="Rubin C.J."/>
            <person name="Wallerman O."/>
            <person name="Pereira P."/>
            <person name="Sabatino S.J."/>
            <person name="Bellati A."/>
            <person name="Pellitteri-Rosa D."/>
            <person name="Bosakova Z."/>
            <person name="Bunikis I."/>
            <person name="Carretero M.A."/>
            <person name="Feiner N."/>
            <person name="Marsik P."/>
            <person name="Pauperio F."/>
            <person name="Salvi D."/>
            <person name="Soler L."/>
            <person name="While G.M."/>
            <person name="Uller T."/>
            <person name="Font E."/>
            <person name="Andersson L."/>
            <person name="Carneiro M."/>
        </authorList>
    </citation>
    <scope>NUCLEOTIDE SEQUENCE</scope>
</reference>
<feature type="domain" description="Protein kinase" evidence="25">
    <location>
        <begin position="467"/>
        <end position="738"/>
    </location>
</feature>
<dbReference type="InterPro" id="IPR001849">
    <property type="entry name" value="PH_domain"/>
</dbReference>
<comment type="catalytic activity">
    <reaction evidence="19">
        <text>L-threonyl-[protein] + ATP = O-phospho-L-threonyl-[protein] + ADP + H(+)</text>
        <dbReference type="Rhea" id="RHEA:46608"/>
        <dbReference type="Rhea" id="RHEA-COMP:11060"/>
        <dbReference type="Rhea" id="RHEA-COMP:11605"/>
        <dbReference type="ChEBI" id="CHEBI:15378"/>
        <dbReference type="ChEBI" id="CHEBI:30013"/>
        <dbReference type="ChEBI" id="CHEBI:30616"/>
        <dbReference type="ChEBI" id="CHEBI:61977"/>
        <dbReference type="ChEBI" id="CHEBI:456216"/>
        <dbReference type="EC" id="2.7.11.13"/>
    </reaction>
</comment>
<dbReference type="InterPro" id="IPR008271">
    <property type="entry name" value="Ser/Thr_kinase_AS"/>
</dbReference>
<sequence>RLCNGNSPFYSPCVYPTPTPKLAAGMICGFFLRNFSSHLSQHCFPLIVLIQTTQRMLTYYLSLKQILNFIHFQFPECGFYGMYDKILLFRHDPTTENILQLVKSATDIQEGDLVEVVLSASATFEDFQIRPHALFVHSYRAPAFCDHCGEMLWGLVRQGLKCEGCGLNYHKRCAFKIPNNCSCVRKRRLSNVSLTGLSNIRTQKSPPESFGREKRSNSQSYIGRPIQLDKILLSKVKVPHTFVIHSYTRPTVCQYCKKLLKGLFRQGLQCKDCRFNCHKRCAPKVPNNCLGEVAINGDLLSPGAESDVVMEEGSDDNDSERNSGLLDEMEESVGHDAEMAIMNQNDNGEIPSTSNNIPLMRVVQSIKHTKRRSSTVMKEGWMVHYTSKDTLRKRHYWRLDSKCITLFQNDTESKYYKEIPLSEILSLEPAKNFNLMPQEANPHCFEITTANVVYYVGENVENLPSPPANNNVLTSGCGLDVARMWEMAIQHALMPVIPKGASTGSGPSLHRNISISISVSNCQVQENVDISTVYQIFPDEVLGSGQFGIVYGGKHRKTGRDVAIKIIDKLRFPTKQESQLRNEVAILQILVALRHLHFKNIVHCDLKPENVLLASADPFPQVKLCDFGFARIIGEKSFRRSVVGTPAYLAPEVLRNKGYNRSLDMWSVGVIIYVSLSGTFPFNEDEDIHDQIQNAAFMYPPNPWKEISHEAIDLINNLLQVKMRKRYSVDKTLSHPWLQDYQTWLDLRELESKIGERYITHESDDSRWEQYAGENGLQYPTHLISPSANHNENPEPEEAEMKALSERVSIL</sequence>
<evidence type="ECO:0000256" key="23">
    <source>
        <dbReference type="SAM" id="MobiDB-lite"/>
    </source>
</evidence>
<dbReference type="PANTHER" id="PTHR22968">
    <property type="entry name" value="PROTEIN KINASE C, MU"/>
    <property type="match status" value="1"/>
</dbReference>
<evidence type="ECO:0000259" key="26">
    <source>
        <dbReference type="PROSITE" id="PS50081"/>
    </source>
</evidence>
<dbReference type="SUPFAM" id="SSF50729">
    <property type="entry name" value="PH domain-like"/>
    <property type="match status" value="1"/>
</dbReference>
<dbReference type="PIRSF" id="PIRSF000552">
    <property type="entry name" value="PKC_mu_nu_D2"/>
    <property type="match status" value="1"/>
</dbReference>
<feature type="domain" description="Phorbol-ester/DAG-type" evidence="26">
    <location>
        <begin position="239"/>
        <end position="289"/>
    </location>
</feature>
<dbReference type="Gene3D" id="1.10.510.10">
    <property type="entry name" value="Transferase(Phosphotransferase) domain 1"/>
    <property type="match status" value="2"/>
</dbReference>
<dbReference type="Pfam" id="PF25525">
    <property type="entry name" value="Ubiquitin_PRKD1_N"/>
    <property type="match status" value="1"/>
</dbReference>
<keyword evidence="11" id="KW-0677">Repeat</keyword>
<dbReference type="Pfam" id="PF00169">
    <property type="entry name" value="PH"/>
    <property type="match status" value="1"/>
</dbReference>
<dbReference type="SMART" id="SM00109">
    <property type="entry name" value="C1"/>
    <property type="match status" value="2"/>
</dbReference>
<keyword evidence="10" id="KW-0479">Metal-binding</keyword>
<dbReference type="FunFam" id="2.30.29.30:FF:000056">
    <property type="entry name" value="Serine/threonine-protein kinase"/>
    <property type="match status" value="1"/>
</dbReference>
<reference evidence="27" key="3">
    <citation type="submission" date="2025-09" db="UniProtKB">
        <authorList>
            <consortium name="Ensembl"/>
        </authorList>
    </citation>
    <scope>IDENTIFICATION</scope>
</reference>
<dbReference type="Gene3D" id="3.30.60.20">
    <property type="match status" value="2"/>
</dbReference>
<dbReference type="SMART" id="SM00220">
    <property type="entry name" value="S_TKc"/>
    <property type="match status" value="1"/>
</dbReference>
<evidence type="ECO:0000256" key="11">
    <source>
        <dbReference type="ARBA" id="ARBA00022737"/>
    </source>
</evidence>
<dbReference type="Pfam" id="PF00069">
    <property type="entry name" value="Pkinase"/>
    <property type="match status" value="1"/>
</dbReference>
<dbReference type="PROSITE" id="PS50081">
    <property type="entry name" value="ZF_DAG_PE_2"/>
    <property type="match status" value="2"/>
</dbReference>
<dbReference type="PRINTS" id="PR00008">
    <property type="entry name" value="DAGPEDOMAIN"/>
</dbReference>
<feature type="region of interest" description="Disordered" evidence="23">
    <location>
        <begin position="199"/>
        <end position="218"/>
    </location>
</feature>
<dbReference type="EC" id="2.7.11.13" evidence="5"/>
<dbReference type="CDD" id="cd20839">
    <property type="entry name" value="C1_PKD1_rpt1"/>
    <property type="match status" value="1"/>
</dbReference>
<dbReference type="InterPro" id="IPR000719">
    <property type="entry name" value="Prot_kinase_dom"/>
</dbReference>
<feature type="binding site" evidence="21">
    <location>
        <begin position="542"/>
        <end position="550"/>
    </location>
    <ligand>
        <name>ATP</name>
        <dbReference type="ChEBI" id="CHEBI:30616"/>
    </ligand>
</feature>
<dbReference type="PROSITE" id="PS00107">
    <property type="entry name" value="PROTEIN_KINASE_ATP"/>
    <property type="match status" value="1"/>
</dbReference>
<dbReference type="PROSITE" id="PS00108">
    <property type="entry name" value="PROTEIN_KINASE_ST"/>
    <property type="match status" value="1"/>
</dbReference>
<dbReference type="Gene3D" id="2.30.29.30">
    <property type="entry name" value="Pleckstrin-homology domain (PH domain)/Phosphotyrosine-binding domain (PTB)"/>
    <property type="match status" value="1"/>
</dbReference>
<evidence type="ECO:0000256" key="6">
    <source>
        <dbReference type="ARBA" id="ARBA00022490"/>
    </source>
</evidence>
<dbReference type="Ensembl" id="ENSPMRT00000013351.1">
    <property type="protein sequence ID" value="ENSPMRP00000012500.1"/>
    <property type="gene ID" value="ENSPMRG00000007587.1"/>
</dbReference>
<evidence type="ECO:0000256" key="20">
    <source>
        <dbReference type="PIRSR" id="PIRSR000552-1"/>
    </source>
</evidence>
<dbReference type="GO" id="GO:0035556">
    <property type="term" value="P:intracellular signal transduction"/>
    <property type="evidence" value="ECO:0007669"/>
    <property type="project" value="TreeGrafter"/>
</dbReference>
<keyword evidence="6" id="KW-0963">Cytoplasm</keyword>
<evidence type="ECO:0000259" key="25">
    <source>
        <dbReference type="PROSITE" id="PS50011"/>
    </source>
</evidence>
<dbReference type="PANTHER" id="PTHR22968:SF9">
    <property type="entry name" value="SERINE_THREONINE-PROTEIN KINASE D1"/>
    <property type="match status" value="1"/>
</dbReference>
<keyword evidence="12 21" id="KW-0547">Nucleotide-binding</keyword>
<dbReference type="InterPro" id="IPR015727">
    <property type="entry name" value="Protein_Kinase_C_mu-related"/>
</dbReference>
<evidence type="ECO:0000256" key="18">
    <source>
        <dbReference type="ARBA" id="ARBA00023136"/>
    </source>
</evidence>
<evidence type="ECO:0000256" key="9">
    <source>
        <dbReference type="ARBA" id="ARBA00022679"/>
    </source>
</evidence>
<dbReference type="GO" id="GO:0008270">
    <property type="term" value="F:zinc ion binding"/>
    <property type="evidence" value="ECO:0007669"/>
    <property type="project" value="UniProtKB-KW"/>
</dbReference>
<dbReference type="InterPro" id="IPR057764">
    <property type="entry name" value="Ubiquitin_PRKD1-3_N"/>
</dbReference>
<evidence type="ECO:0000256" key="16">
    <source>
        <dbReference type="ARBA" id="ARBA00022840"/>
    </source>
</evidence>
<keyword evidence="16 21" id="KW-0067">ATP-binding</keyword>
<dbReference type="InterPro" id="IPR011009">
    <property type="entry name" value="Kinase-like_dom_sf"/>
</dbReference>
<evidence type="ECO:0000256" key="14">
    <source>
        <dbReference type="ARBA" id="ARBA00022777"/>
    </source>
</evidence>
<keyword evidence="8" id="KW-0597">Phosphoprotein</keyword>
<gene>
    <name evidence="27" type="primary">PRKD1</name>
</gene>
<comment type="subcellular location">
    <subcellularLocation>
        <location evidence="3">Cytoplasm</location>
    </subcellularLocation>
    <subcellularLocation>
        <location evidence="2">Membrane</location>
    </subcellularLocation>
</comment>
<evidence type="ECO:0000256" key="21">
    <source>
        <dbReference type="PIRSR" id="PIRSR000552-2"/>
    </source>
</evidence>
<dbReference type="InterPro" id="IPR017441">
    <property type="entry name" value="Protein_kinase_ATP_BS"/>
</dbReference>
<dbReference type="SMART" id="SM00233">
    <property type="entry name" value="PH"/>
    <property type="match status" value="1"/>
</dbReference>
<dbReference type="GO" id="GO:0004697">
    <property type="term" value="F:diacylglycerol-dependent serine/threonine kinase activity"/>
    <property type="evidence" value="ECO:0007669"/>
    <property type="project" value="UniProtKB-EC"/>
</dbReference>
<reference evidence="27" key="2">
    <citation type="submission" date="2025-08" db="UniProtKB">
        <authorList>
            <consortium name="Ensembl"/>
        </authorList>
    </citation>
    <scope>IDENTIFICATION</scope>
</reference>
<name>A0A670IKF5_PODMU</name>
<dbReference type="GO" id="GO:0005524">
    <property type="term" value="F:ATP binding"/>
    <property type="evidence" value="ECO:0007669"/>
    <property type="project" value="UniProtKB-UniRule"/>
</dbReference>
<keyword evidence="28" id="KW-1185">Reference proteome</keyword>
<dbReference type="Proteomes" id="UP000472272">
    <property type="component" value="Chromosome 1"/>
</dbReference>
<evidence type="ECO:0000256" key="2">
    <source>
        <dbReference type="ARBA" id="ARBA00004370"/>
    </source>
</evidence>
<keyword evidence="13" id="KW-0863">Zinc-finger</keyword>
<dbReference type="FunFam" id="1.10.510.10:FF:000171">
    <property type="entry name" value="Serine/threonine-protein kinase"/>
    <property type="match status" value="1"/>
</dbReference>
<dbReference type="FunFam" id="3.30.60.20:FF:000019">
    <property type="entry name" value="Serine/threonine-protein kinase"/>
    <property type="match status" value="1"/>
</dbReference>
<keyword evidence="17" id="KW-0460">Magnesium</keyword>
<evidence type="ECO:0000313" key="28">
    <source>
        <dbReference type="Proteomes" id="UP000472272"/>
    </source>
</evidence>
<proteinExistence type="inferred from homology"/>
<keyword evidence="18" id="KW-0472">Membrane</keyword>
<evidence type="ECO:0000256" key="4">
    <source>
        <dbReference type="ARBA" id="ARBA00008582"/>
    </source>
</evidence>
<evidence type="ECO:0000256" key="10">
    <source>
        <dbReference type="ARBA" id="ARBA00022723"/>
    </source>
</evidence>
<evidence type="ECO:0000313" key="27">
    <source>
        <dbReference type="Ensembl" id="ENSPMRP00000012500.1"/>
    </source>
</evidence>
<dbReference type="GeneTree" id="ENSGT00950000183024"/>
<dbReference type="SUPFAM" id="SSF57889">
    <property type="entry name" value="Cysteine-rich domain"/>
    <property type="match status" value="2"/>
</dbReference>
<evidence type="ECO:0000256" key="1">
    <source>
        <dbReference type="ARBA" id="ARBA00001946"/>
    </source>
</evidence>
<comment type="cofactor">
    <cofactor evidence="1">
        <name>Mg(2+)</name>
        <dbReference type="ChEBI" id="CHEBI:18420"/>
    </cofactor>
</comment>
<dbReference type="GO" id="GO:0016020">
    <property type="term" value="C:membrane"/>
    <property type="evidence" value="ECO:0007669"/>
    <property type="project" value="UniProtKB-SubCell"/>
</dbReference>
<dbReference type="InterPro" id="IPR046349">
    <property type="entry name" value="C1-like_sf"/>
</dbReference>
<dbReference type="Pfam" id="PF00130">
    <property type="entry name" value="C1_1"/>
    <property type="match status" value="2"/>
</dbReference>
<dbReference type="InterPro" id="IPR002219">
    <property type="entry name" value="PKC_DAG/PE"/>
</dbReference>
<dbReference type="InterPro" id="IPR020454">
    <property type="entry name" value="DAG/PE-bd"/>
</dbReference>
<feature type="binding site" evidence="21 22">
    <location>
        <position position="565"/>
    </location>
    <ligand>
        <name>ATP</name>
        <dbReference type="ChEBI" id="CHEBI:30616"/>
    </ligand>
</feature>
<comment type="similarity">
    <text evidence="4">Belongs to the protein kinase superfamily. CAMK Ser/Thr protein kinase family. PKD subfamily.</text>
</comment>
<evidence type="ECO:0000256" key="8">
    <source>
        <dbReference type="ARBA" id="ARBA00022553"/>
    </source>
</evidence>
<dbReference type="AlphaFoldDB" id="A0A670IKF5"/>
<dbReference type="PROSITE" id="PS50011">
    <property type="entry name" value="PROTEIN_KINASE_DOM"/>
    <property type="match status" value="1"/>
</dbReference>
<keyword evidence="15" id="KW-0862">Zinc</keyword>
<organism evidence="27 28">
    <name type="scientific">Podarcis muralis</name>
    <name type="common">Wall lizard</name>
    <name type="synonym">Lacerta muralis</name>
    <dbReference type="NCBI Taxonomy" id="64176"/>
    <lineage>
        <taxon>Eukaryota</taxon>
        <taxon>Metazoa</taxon>
        <taxon>Chordata</taxon>
        <taxon>Craniata</taxon>
        <taxon>Vertebrata</taxon>
        <taxon>Euteleostomi</taxon>
        <taxon>Lepidosauria</taxon>
        <taxon>Squamata</taxon>
        <taxon>Bifurcata</taxon>
        <taxon>Unidentata</taxon>
        <taxon>Episquamata</taxon>
        <taxon>Laterata</taxon>
        <taxon>Lacertibaenia</taxon>
        <taxon>Lacertidae</taxon>
        <taxon>Podarcis</taxon>
    </lineage>
</organism>
<protein>
    <recommendedName>
        <fullName evidence="5">protein kinase C</fullName>
        <ecNumber evidence="5">2.7.11.13</ecNumber>
    </recommendedName>
</protein>
<evidence type="ECO:0000256" key="7">
    <source>
        <dbReference type="ARBA" id="ARBA00022527"/>
    </source>
</evidence>
<keyword evidence="9" id="KW-0808">Transferase</keyword>
<evidence type="ECO:0000256" key="3">
    <source>
        <dbReference type="ARBA" id="ARBA00004496"/>
    </source>
</evidence>
<evidence type="ECO:0000256" key="19">
    <source>
        <dbReference type="ARBA" id="ARBA00047272"/>
    </source>
</evidence>
<evidence type="ECO:0000256" key="17">
    <source>
        <dbReference type="ARBA" id="ARBA00022842"/>
    </source>
</evidence>
<dbReference type="FunFam" id="3.30.60.20:FF:000007">
    <property type="entry name" value="Serine/threonine-protein kinase"/>
    <property type="match status" value="1"/>
</dbReference>
<dbReference type="PROSITE" id="PS50003">
    <property type="entry name" value="PH_DOMAIN"/>
    <property type="match status" value="1"/>
</dbReference>
<evidence type="ECO:0000256" key="5">
    <source>
        <dbReference type="ARBA" id="ARBA00012429"/>
    </source>
</evidence>